<proteinExistence type="predicted"/>
<dbReference type="EMBL" id="CP030850">
    <property type="protein sequence ID" value="AXE18899.1"/>
    <property type="molecule type" value="Genomic_DNA"/>
</dbReference>
<keyword evidence="1" id="KW-0472">Membrane</keyword>
<dbReference type="OrthoDB" id="1120881at2"/>
<feature type="transmembrane region" description="Helical" evidence="1">
    <location>
        <begin position="71"/>
        <end position="93"/>
    </location>
</feature>
<keyword evidence="1" id="KW-1133">Transmembrane helix</keyword>
<name>A0A344TJS8_9BACT</name>
<dbReference type="RefSeq" id="WP_114067680.1">
    <property type="nucleotide sequence ID" value="NZ_CP030850.1"/>
</dbReference>
<gene>
    <name evidence="2" type="ORF">DR864_14640</name>
</gene>
<keyword evidence="3" id="KW-1185">Reference proteome</keyword>
<dbReference type="AlphaFoldDB" id="A0A344TJS8"/>
<feature type="transmembrane region" description="Helical" evidence="1">
    <location>
        <begin position="186"/>
        <end position="205"/>
    </location>
</feature>
<dbReference type="Proteomes" id="UP000251993">
    <property type="component" value="Chromosome"/>
</dbReference>
<organism evidence="2 3">
    <name type="scientific">Runella rosea</name>
    <dbReference type="NCBI Taxonomy" id="2259595"/>
    <lineage>
        <taxon>Bacteria</taxon>
        <taxon>Pseudomonadati</taxon>
        <taxon>Bacteroidota</taxon>
        <taxon>Cytophagia</taxon>
        <taxon>Cytophagales</taxon>
        <taxon>Spirosomataceae</taxon>
        <taxon>Runella</taxon>
    </lineage>
</organism>
<accession>A0A344TJS8</accession>
<protein>
    <submittedName>
        <fullName evidence="2">Uncharacterized protein</fullName>
    </submittedName>
</protein>
<feature type="transmembrane region" description="Helical" evidence="1">
    <location>
        <begin position="139"/>
        <end position="156"/>
    </location>
</feature>
<evidence type="ECO:0000256" key="1">
    <source>
        <dbReference type="SAM" id="Phobius"/>
    </source>
</evidence>
<evidence type="ECO:0000313" key="3">
    <source>
        <dbReference type="Proteomes" id="UP000251993"/>
    </source>
</evidence>
<sequence>MNSQQDSIQALSEIRDLMHRSSKFLSLSGLSGVFAGITALIGASVAYLRLKTDAFNYESNEQMTVLTRRDMIEFILIDGSIVLVVAILLGCFFTIRKAKKSGQSVWNPVSKRMLASLLIPLVTGGIFCLAMFYRNMLWVSFPATLIFYGLALLNASKYTVRDLEYLGILEVILGLISLFLTGYNLLVWAFGFGVLHIVYGTLMYFKYERGTSHS</sequence>
<reference evidence="2 3" key="1">
    <citation type="submission" date="2018-07" db="EMBL/GenBank/DDBJ databases">
        <title>Genome sequencing of Runella.</title>
        <authorList>
            <person name="Baek M.-G."/>
            <person name="Yi H."/>
        </authorList>
    </citation>
    <scope>NUCLEOTIDE SEQUENCE [LARGE SCALE GENOMIC DNA]</scope>
    <source>
        <strain evidence="2 3">HYN0085</strain>
    </source>
</reference>
<feature type="transmembrane region" description="Helical" evidence="1">
    <location>
        <begin position="163"/>
        <end position="180"/>
    </location>
</feature>
<feature type="transmembrane region" description="Helical" evidence="1">
    <location>
        <begin position="24"/>
        <end position="48"/>
    </location>
</feature>
<keyword evidence="1" id="KW-0812">Transmembrane</keyword>
<evidence type="ECO:0000313" key="2">
    <source>
        <dbReference type="EMBL" id="AXE18899.1"/>
    </source>
</evidence>
<feature type="transmembrane region" description="Helical" evidence="1">
    <location>
        <begin position="114"/>
        <end position="133"/>
    </location>
</feature>
<dbReference type="KEGG" id="run:DR864_14640"/>